<name>A0A0N4VV50_HAEPC</name>
<reference evidence="1" key="1">
    <citation type="submission" date="2017-02" db="UniProtKB">
        <authorList>
            <consortium name="WormBaseParasite"/>
        </authorList>
    </citation>
    <scope>IDENTIFICATION</scope>
</reference>
<evidence type="ECO:0000313" key="1">
    <source>
        <dbReference type="WBParaSite" id="HPLM_0000117001-mRNA-1"/>
    </source>
</evidence>
<protein>
    <submittedName>
        <fullName evidence="1">Exostosin domain-containing protein</fullName>
    </submittedName>
</protein>
<sequence length="111" mass="13171">LHCVLLTDNNTRNRSLNASKIWASRCKSFSLYKHTNELSYWWEAFRVTFVHHWTKADWFLFVEPATYVVPENVLLFLLPFYRSINKPVAFGSEKGNEMLPFIILSIESLEW</sequence>
<dbReference type="AlphaFoldDB" id="A0A0N4VV50"/>
<proteinExistence type="predicted"/>
<dbReference type="WBParaSite" id="HPLM_0000117001-mRNA-1">
    <property type="protein sequence ID" value="HPLM_0000117001-mRNA-1"/>
    <property type="gene ID" value="HPLM_0000117001"/>
</dbReference>
<accession>A0A0N4VV50</accession>
<organism evidence="1">
    <name type="scientific">Haemonchus placei</name>
    <name type="common">Barber's pole worm</name>
    <dbReference type="NCBI Taxonomy" id="6290"/>
    <lineage>
        <taxon>Eukaryota</taxon>
        <taxon>Metazoa</taxon>
        <taxon>Ecdysozoa</taxon>
        <taxon>Nematoda</taxon>
        <taxon>Chromadorea</taxon>
        <taxon>Rhabditida</taxon>
        <taxon>Rhabditina</taxon>
        <taxon>Rhabditomorpha</taxon>
        <taxon>Strongyloidea</taxon>
        <taxon>Trichostrongylidae</taxon>
        <taxon>Haemonchus</taxon>
    </lineage>
</organism>